<dbReference type="PANTHER" id="PTHR43536">
    <property type="entry name" value="MANNOSYLGLYCOPROTEIN ENDO-BETA-MANNOSIDASE"/>
    <property type="match status" value="1"/>
</dbReference>
<proteinExistence type="predicted"/>
<comment type="caution">
    <text evidence="5">The sequence shown here is derived from an EMBL/GenBank/DDBJ whole genome shotgun (WGS) entry which is preliminary data.</text>
</comment>
<organism evidence="5">
    <name type="scientific">marine sediment metagenome</name>
    <dbReference type="NCBI Taxonomy" id="412755"/>
    <lineage>
        <taxon>unclassified sequences</taxon>
        <taxon>metagenomes</taxon>
        <taxon>ecological metagenomes</taxon>
    </lineage>
</organism>
<dbReference type="InterPro" id="IPR043534">
    <property type="entry name" value="EBDG/EBM"/>
</dbReference>
<dbReference type="Gene3D" id="2.60.40.10">
    <property type="entry name" value="Immunoglobulins"/>
    <property type="match status" value="1"/>
</dbReference>
<evidence type="ECO:0000259" key="4">
    <source>
        <dbReference type="Pfam" id="PF22666"/>
    </source>
</evidence>
<gene>
    <name evidence="5" type="ORF">S06H3_19593</name>
</gene>
<dbReference type="SUPFAM" id="SSF49303">
    <property type="entry name" value="beta-Galactosidase/glucuronidase domain"/>
    <property type="match status" value="1"/>
</dbReference>
<dbReference type="InterPro" id="IPR006102">
    <property type="entry name" value="Ig-like_GH2"/>
</dbReference>
<dbReference type="Gene3D" id="2.60.120.260">
    <property type="entry name" value="Galactose-binding domain-like"/>
    <property type="match status" value="1"/>
</dbReference>
<dbReference type="GO" id="GO:0004553">
    <property type="term" value="F:hydrolase activity, hydrolyzing O-glycosyl compounds"/>
    <property type="evidence" value="ECO:0007669"/>
    <property type="project" value="InterPro"/>
</dbReference>
<dbReference type="Pfam" id="PF00703">
    <property type="entry name" value="Glyco_hydro_2"/>
    <property type="match status" value="1"/>
</dbReference>
<dbReference type="AlphaFoldDB" id="X1MLM3"/>
<feature type="domain" description="Beta-mannosidase-like galactose-binding" evidence="4">
    <location>
        <begin position="2"/>
        <end position="105"/>
    </location>
</feature>
<feature type="domain" description="Glycoside hydrolase family 2 immunoglobulin-like beta-sandwich" evidence="3">
    <location>
        <begin position="153"/>
        <end position="274"/>
    </location>
</feature>
<dbReference type="SUPFAM" id="SSF49785">
    <property type="entry name" value="Galactose-binding domain-like"/>
    <property type="match status" value="1"/>
</dbReference>
<dbReference type="InterPro" id="IPR008979">
    <property type="entry name" value="Galactose-bd-like_sf"/>
</dbReference>
<evidence type="ECO:0000256" key="1">
    <source>
        <dbReference type="ARBA" id="ARBA00022801"/>
    </source>
</evidence>
<dbReference type="GO" id="GO:0005975">
    <property type="term" value="P:carbohydrate metabolic process"/>
    <property type="evidence" value="ECO:0007669"/>
    <property type="project" value="InterPro"/>
</dbReference>
<dbReference type="InterPro" id="IPR036156">
    <property type="entry name" value="Beta-gal/glucu_dom_sf"/>
</dbReference>
<evidence type="ECO:0000256" key="2">
    <source>
        <dbReference type="ARBA" id="ARBA00023295"/>
    </source>
</evidence>
<dbReference type="InterPro" id="IPR054593">
    <property type="entry name" value="Beta-mannosidase-like_N2"/>
</dbReference>
<name>X1MLM3_9ZZZZ</name>
<accession>X1MLM3</accession>
<reference evidence="5" key="1">
    <citation type="journal article" date="2014" name="Front. Microbiol.">
        <title>High frequency of phylogenetically diverse reductive dehalogenase-homologous genes in deep subseafloor sedimentary metagenomes.</title>
        <authorList>
            <person name="Kawai M."/>
            <person name="Futagami T."/>
            <person name="Toyoda A."/>
            <person name="Takaki Y."/>
            <person name="Nishi S."/>
            <person name="Hori S."/>
            <person name="Arai W."/>
            <person name="Tsubouchi T."/>
            <person name="Morono Y."/>
            <person name="Uchiyama I."/>
            <person name="Ito T."/>
            <person name="Fujiyama A."/>
            <person name="Inagaki F."/>
            <person name="Takami H."/>
        </authorList>
    </citation>
    <scope>NUCLEOTIDE SEQUENCE</scope>
    <source>
        <strain evidence="5">Expedition CK06-06</strain>
    </source>
</reference>
<keyword evidence="1" id="KW-0378">Hydrolase</keyword>
<keyword evidence="2" id="KW-0326">Glycosidase</keyword>
<dbReference type="PANTHER" id="PTHR43536:SF1">
    <property type="entry name" value="MANNOSYLGLYCOPROTEIN ENDO-BETA-MANNOSIDASE"/>
    <property type="match status" value="1"/>
</dbReference>
<dbReference type="Pfam" id="PF22666">
    <property type="entry name" value="Glyco_hydro_2_N2"/>
    <property type="match status" value="1"/>
</dbReference>
<dbReference type="InterPro" id="IPR013783">
    <property type="entry name" value="Ig-like_fold"/>
</dbReference>
<evidence type="ECO:0000313" key="5">
    <source>
        <dbReference type="EMBL" id="GAI07284.1"/>
    </source>
</evidence>
<dbReference type="EMBL" id="BARV01010045">
    <property type="protein sequence ID" value="GAI07284.1"/>
    <property type="molecule type" value="Genomic_DNA"/>
</dbReference>
<feature type="non-terminal residue" evidence="5">
    <location>
        <position position="1"/>
    </location>
</feature>
<sequence>VRNGVYPDPYYGTNIESIPGYRAGWWGTSDMPAGSPFAVPWWFRTVFELPADYTGKNIWLHLHSINYKANVWLNGHLIADSSTIEGAYRLFKLDITDYALPGENNCLAFEIITPKDGMDLTITWVDWNPTPPDKAAGIWYDVKITTSDSVEMRHPHVITDLDLPSLDVAHLTISAELTNTSVGSVNGTLEGTIENVNNLIEGGTSEGGPGVIQFSKAFSLAPSETKLVTYTLDISNPRLWWPNNVGTQQLYDLKLDAKVDGVLSDTENVRFGVREISSWMNLF</sequence>
<protein>
    <submittedName>
        <fullName evidence="5">Uncharacterized protein</fullName>
    </submittedName>
</protein>
<evidence type="ECO:0000259" key="3">
    <source>
        <dbReference type="Pfam" id="PF00703"/>
    </source>
</evidence>